<feature type="region of interest" description="Disordered" evidence="7">
    <location>
        <begin position="1057"/>
        <end position="1106"/>
    </location>
</feature>
<dbReference type="InterPro" id="IPR000700">
    <property type="entry name" value="PAS-assoc_C"/>
</dbReference>
<comment type="subcellular location">
    <subcellularLocation>
        <location evidence="1">Membrane</location>
    </subcellularLocation>
</comment>
<dbReference type="PROSITE" id="PS50112">
    <property type="entry name" value="PAS"/>
    <property type="match status" value="4"/>
</dbReference>
<dbReference type="InterPro" id="IPR003660">
    <property type="entry name" value="HAMP_dom"/>
</dbReference>
<feature type="compositionally biased region" description="Low complexity" evidence="7">
    <location>
        <begin position="1080"/>
        <end position="1098"/>
    </location>
</feature>
<evidence type="ECO:0000256" key="6">
    <source>
        <dbReference type="SAM" id="Coils"/>
    </source>
</evidence>
<dbReference type="SMART" id="SM00304">
    <property type="entry name" value="HAMP"/>
    <property type="match status" value="2"/>
</dbReference>
<dbReference type="Pfam" id="PF13188">
    <property type="entry name" value="PAS_8"/>
    <property type="match status" value="2"/>
</dbReference>
<feature type="domain" description="PAC" evidence="10">
    <location>
        <begin position="217"/>
        <end position="269"/>
    </location>
</feature>
<dbReference type="InterPro" id="IPR001610">
    <property type="entry name" value="PAC"/>
</dbReference>
<dbReference type="SMART" id="SM00086">
    <property type="entry name" value="PAC"/>
    <property type="match status" value="3"/>
</dbReference>
<dbReference type="GO" id="GO:0007165">
    <property type="term" value="P:signal transduction"/>
    <property type="evidence" value="ECO:0007669"/>
    <property type="project" value="UniProtKB-KW"/>
</dbReference>
<protein>
    <submittedName>
        <fullName evidence="12">PAS domain S-box protein</fullName>
    </submittedName>
</protein>
<dbReference type="GO" id="GO:0006935">
    <property type="term" value="P:chemotaxis"/>
    <property type="evidence" value="ECO:0007669"/>
    <property type="project" value="TreeGrafter"/>
</dbReference>
<dbReference type="SMART" id="SM00091">
    <property type="entry name" value="PAS"/>
    <property type="match status" value="5"/>
</dbReference>
<dbReference type="PANTHER" id="PTHR43531:SF14">
    <property type="entry name" value="METHYL-ACCEPTING CHEMOTAXIS PROTEIN I-RELATED"/>
    <property type="match status" value="1"/>
</dbReference>
<dbReference type="Proteomes" id="UP000251800">
    <property type="component" value="Unassembled WGS sequence"/>
</dbReference>
<dbReference type="Pfam" id="PF00015">
    <property type="entry name" value="MCPsignal"/>
    <property type="match status" value="1"/>
</dbReference>
<keyword evidence="3 5" id="KW-0807">Transducer</keyword>
<dbReference type="PROSITE" id="PS50113">
    <property type="entry name" value="PAC"/>
    <property type="match status" value="3"/>
</dbReference>
<organism evidence="12 13">
    <name type="scientific">Abyssibacter profundi</name>
    <dbReference type="NCBI Taxonomy" id="2182787"/>
    <lineage>
        <taxon>Bacteria</taxon>
        <taxon>Pseudomonadati</taxon>
        <taxon>Pseudomonadota</taxon>
        <taxon>Gammaproteobacteria</taxon>
        <taxon>Chromatiales</taxon>
        <taxon>Oceanococcaceae</taxon>
        <taxon>Abyssibacter</taxon>
    </lineage>
</organism>
<dbReference type="GO" id="GO:0005886">
    <property type="term" value="C:plasma membrane"/>
    <property type="evidence" value="ECO:0007669"/>
    <property type="project" value="TreeGrafter"/>
</dbReference>
<evidence type="ECO:0000256" key="2">
    <source>
        <dbReference type="ARBA" id="ARBA00022481"/>
    </source>
</evidence>
<evidence type="ECO:0000259" key="9">
    <source>
        <dbReference type="PROSITE" id="PS50112"/>
    </source>
</evidence>
<keyword evidence="2" id="KW-0488">Methylation</keyword>
<dbReference type="Gene3D" id="1.10.287.950">
    <property type="entry name" value="Methyl-accepting chemotaxis protein"/>
    <property type="match status" value="1"/>
</dbReference>
<dbReference type="InterPro" id="IPR013655">
    <property type="entry name" value="PAS_fold_3"/>
</dbReference>
<evidence type="ECO:0000256" key="3">
    <source>
        <dbReference type="ARBA" id="ARBA00023224"/>
    </source>
</evidence>
<feature type="domain" description="PAS" evidence="9">
    <location>
        <begin position="445"/>
        <end position="487"/>
    </location>
</feature>
<feature type="domain" description="PAC" evidence="10">
    <location>
        <begin position="339"/>
        <end position="391"/>
    </location>
</feature>
<dbReference type="EMBL" id="QEQK01000015">
    <property type="protein sequence ID" value="PWN54977.1"/>
    <property type="molecule type" value="Genomic_DNA"/>
</dbReference>
<dbReference type="RefSeq" id="WP_109721267.1">
    <property type="nucleotide sequence ID" value="NZ_QEQK01000015.1"/>
</dbReference>
<dbReference type="Gene3D" id="3.30.450.20">
    <property type="entry name" value="PAS domain"/>
    <property type="match status" value="5"/>
</dbReference>
<keyword evidence="13" id="KW-1185">Reference proteome</keyword>
<dbReference type="Pfam" id="PF18947">
    <property type="entry name" value="HAMP_2"/>
    <property type="match status" value="1"/>
</dbReference>
<keyword evidence="6" id="KW-0175">Coiled coil</keyword>
<dbReference type="InterPro" id="IPR000014">
    <property type="entry name" value="PAS"/>
</dbReference>
<name>A0A383XQS3_9GAMM</name>
<dbReference type="SUPFAM" id="SSF55785">
    <property type="entry name" value="PYP-like sensor domain (PAS domain)"/>
    <property type="match status" value="5"/>
</dbReference>
<comment type="caution">
    <text evidence="12">The sequence shown here is derived from an EMBL/GenBank/DDBJ whole genome shotgun (WGS) entry which is preliminary data.</text>
</comment>
<dbReference type="PANTHER" id="PTHR43531">
    <property type="entry name" value="PROTEIN ICFG"/>
    <property type="match status" value="1"/>
</dbReference>
<evidence type="ECO:0000259" key="8">
    <source>
        <dbReference type="PROSITE" id="PS50111"/>
    </source>
</evidence>
<dbReference type="GO" id="GO:0004888">
    <property type="term" value="F:transmembrane signaling receptor activity"/>
    <property type="evidence" value="ECO:0007669"/>
    <property type="project" value="TreeGrafter"/>
</dbReference>
<accession>A0A383XQS3</accession>
<dbReference type="OrthoDB" id="9765776at2"/>
<feature type="domain" description="PAS" evidence="9">
    <location>
        <begin position="36"/>
        <end position="78"/>
    </location>
</feature>
<feature type="domain" description="PAS" evidence="9">
    <location>
        <begin position="280"/>
        <end position="310"/>
    </location>
</feature>
<dbReference type="PROSITE" id="PS50111">
    <property type="entry name" value="CHEMOTAXIS_TRANSDUC_2"/>
    <property type="match status" value="1"/>
</dbReference>
<evidence type="ECO:0000259" key="10">
    <source>
        <dbReference type="PROSITE" id="PS50113"/>
    </source>
</evidence>
<dbReference type="InterPro" id="IPR035965">
    <property type="entry name" value="PAS-like_dom_sf"/>
</dbReference>
<evidence type="ECO:0000256" key="5">
    <source>
        <dbReference type="PROSITE-ProRule" id="PRU00284"/>
    </source>
</evidence>
<proteinExistence type="inferred from homology"/>
<sequence length="1106" mass="122032">MGNNSILGLFGGSRDAQRQRAITQGQVAALDKSMAVIHFDLEGNILKANRNFCDTVGYESSEIIGQHHSIFVEPAEREKASYRDFWAKLARGEFDRATYKRVKKNGDPVWIEATYNPIFDEAGQPFMVVKYATDVTERMRVASDHEGQIAAIGKSQAVIQFELDGTIISANDNFLAATGYTRDEVIGKHHSMFVTPEDRASDAYRLFWKQLALGEFDKGTYKRVAKDGSEIWIEASYNPIFDAAGRPFKVVKYATDVTEARNRAAENAGQLAAIQKSQAVIEFDMDGNILSANSNFLETVGYTLDEIQGRHHSVFVDKDYAASYEYREFWAKLNRGEYDAGQYARIGKGGRRIWIEASYNPILDAEGRPMKVVKYATDITEKMQANLAMEQVAKQTMAITASEDLSQRIEVDAASGLVGELCTCINKMLDHIHRNAEREQVAAADNLRIRNALDNVTTNVMIADNDRRIIYMNEAVRKMLVTAEADIQNELPEFRVENLDGQSIDAFHKNPDHQRRMLERLETAFKTDIKLGGRTFGLIASPVISDDGERLGTVVEWQDRTQELALQAEIEAREAREREIADENLRIRNALDNVSANVMIADNDRRITYINRSLFNMFTVAEADLREDLPQFDVRKVMGTCIDDFHKNPAHQERMISQLRDTHRAQIKVGGRTLALTVNPILDDKGERRGTVVEWQDRKAEVAVEQEIGEAIEAANNGDFAKRIQLDNKSGFFHRISAGINQLMGGFESGFESINRTLVAMADGDFTQRIDEDYRGSWAELSNSVNTTVDRLTDLLGQIRNSSVEINGASRDIASGADDLSARTEQTAASLEETASSMEELTSAVRQNSENAEQANQLAVGASETANRGGEVVKQVVVRMGEITNSSREISEIISVIEGIAFQTNILALNAAVEAARAGEQGRGFAVVAGEVRSLAQRSSAAAKEIKKLISSSVDNISKGSEMVDQAGETMAEIVSAVKRVTDIMGEITAASREQRSGIEQVNDAITHMDQGTQQNAALVEESAAAAKSLTDQADGLLTAIRRFRFDAEDAVAEPLVRGPKAPISQVSRPEKPAANHSQKPAPAKVAVAPKAPPAAVAGDEQWAEF</sequence>
<dbReference type="SUPFAM" id="SSF58104">
    <property type="entry name" value="Methyl-accepting chemotaxis protein (MCP) signaling domain"/>
    <property type="match status" value="1"/>
</dbReference>
<evidence type="ECO:0000313" key="12">
    <source>
        <dbReference type="EMBL" id="PWN54977.1"/>
    </source>
</evidence>
<dbReference type="Pfam" id="PF08447">
    <property type="entry name" value="PAS_3"/>
    <property type="match status" value="3"/>
</dbReference>
<dbReference type="InterPro" id="IPR004089">
    <property type="entry name" value="MCPsignal_dom"/>
</dbReference>
<feature type="domain" description="Methyl-accepting transducer" evidence="8">
    <location>
        <begin position="802"/>
        <end position="1031"/>
    </location>
</feature>
<dbReference type="FunFam" id="3.30.450.20:FF:000075">
    <property type="entry name" value="Methyl-accepting chemotaxis protein"/>
    <property type="match status" value="2"/>
</dbReference>
<dbReference type="AlphaFoldDB" id="A0A383XQS3"/>
<feature type="domain" description="HAMP" evidence="11">
    <location>
        <begin position="752"/>
        <end position="797"/>
    </location>
</feature>
<evidence type="ECO:0000256" key="7">
    <source>
        <dbReference type="SAM" id="MobiDB-lite"/>
    </source>
</evidence>
<comment type="similarity">
    <text evidence="4">Belongs to the methyl-accepting chemotaxis (MCP) protein family.</text>
</comment>
<dbReference type="FunFam" id="1.10.287.950:FF:000001">
    <property type="entry name" value="Methyl-accepting chemotaxis sensory transducer"/>
    <property type="match status" value="1"/>
</dbReference>
<dbReference type="CDD" id="cd00130">
    <property type="entry name" value="PAS"/>
    <property type="match status" value="3"/>
</dbReference>
<feature type="domain" description="PAC" evidence="10">
    <location>
        <begin position="95"/>
        <end position="147"/>
    </location>
</feature>
<evidence type="ECO:0000256" key="1">
    <source>
        <dbReference type="ARBA" id="ARBA00004370"/>
    </source>
</evidence>
<dbReference type="NCBIfam" id="TIGR00229">
    <property type="entry name" value="sensory_box"/>
    <property type="match status" value="3"/>
</dbReference>
<dbReference type="SMART" id="SM00283">
    <property type="entry name" value="MA"/>
    <property type="match status" value="1"/>
</dbReference>
<reference evidence="12 13" key="1">
    <citation type="submission" date="2018-05" db="EMBL/GenBank/DDBJ databases">
        <title>Abyssibacter profundi OUC007T gen. nov., sp. nov, a marine bacterium isolated from seawater of the Mariana Trench.</title>
        <authorList>
            <person name="Zhou S."/>
        </authorList>
    </citation>
    <scope>NUCLEOTIDE SEQUENCE [LARGE SCALE GENOMIC DNA]</scope>
    <source>
        <strain evidence="12 13">OUC007</strain>
    </source>
</reference>
<feature type="coiled-coil region" evidence="6">
    <location>
        <begin position="821"/>
        <end position="858"/>
    </location>
</feature>
<dbReference type="PROSITE" id="PS50885">
    <property type="entry name" value="HAMP"/>
    <property type="match status" value="1"/>
</dbReference>
<feature type="domain" description="PAS" evidence="9">
    <location>
        <begin position="158"/>
        <end position="199"/>
    </location>
</feature>
<dbReference type="CDD" id="cd11386">
    <property type="entry name" value="MCP_signal"/>
    <property type="match status" value="1"/>
</dbReference>
<evidence type="ECO:0000259" key="11">
    <source>
        <dbReference type="PROSITE" id="PS50885"/>
    </source>
</evidence>
<gene>
    <name evidence="12" type="ORF">DEH80_14660</name>
</gene>
<evidence type="ECO:0000256" key="4">
    <source>
        <dbReference type="ARBA" id="ARBA00029447"/>
    </source>
</evidence>
<dbReference type="InterPro" id="IPR051310">
    <property type="entry name" value="MCP_chemotaxis"/>
</dbReference>
<feature type="coiled-coil region" evidence="6">
    <location>
        <begin position="558"/>
        <end position="593"/>
    </location>
</feature>
<evidence type="ECO:0000313" key="13">
    <source>
        <dbReference type="Proteomes" id="UP000251800"/>
    </source>
</evidence>